<organism evidence="9 10">
    <name type="scientific">Kingdonia uniflora</name>
    <dbReference type="NCBI Taxonomy" id="39325"/>
    <lineage>
        <taxon>Eukaryota</taxon>
        <taxon>Viridiplantae</taxon>
        <taxon>Streptophyta</taxon>
        <taxon>Embryophyta</taxon>
        <taxon>Tracheophyta</taxon>
        <taxon>Spermatophyta</taxon>
        <taxon>Magnoliopsida</taxon>
        <taxon>Ranunculales</taxon>
        <taxon>Circaeasteraceae</taxon>
        <taxon>Kingdonia</taxon>
    </lineage>
</organism>
<sequence>MNPDHSIRDFLILRAKIWDPRHQPNRDFFNSPWSSSLASLATKYPLPKGNIVHIPVSFHDLGTFSITWSKIGSTSSRGWFSSNIKVRLDLFFTVSASNLIFGSKSNDLGLIPLSCDSCTLSSVIGCFSGLIEDDRSLVECFKMIDLIHILTTDHATITRITKEVVEDFAYDNIVYVELRTTPKKNDAIGMSKRSYMEAVIDGLRAVDMVDVDFIPSVMGPEIFKRTFRENNGITRKKICVRLLLSIDRRETTAAAMETVSQGLAVRYKNEDLTYLVVSDISGGDEIGWGEVRLALEMKNLGVVGIDLSGNPAVGEWSTFLPALEFAKEQGLPVTLHCGELPNRKEEVQAMLAFSPQRIGHAICFEKEEWRKLKSSKILVEICLTSNIRTECVASINDHHFIDLYNSKHPLALCTDDSGVFSTSLSREFSLASTAFGLGKEELLKLGRSAIEYIFADEVLKKHLKEIFDSSARDLFG</sequence>
<evidence type="ECO:0000256" key="1">
    <source>
        <dbReference type="ARBA" id="ARBA00001947"/>
    </source>
</evidence>
<evidence type="ECO:0000256" key="7">
    <source>
        <dbReference type="ARBA" id="ARBA00048787"/>
    </source>
</evidence>
<evidence type="ECO:0000256" key="3">
    <source>
        <dbReference type="ARBA" id="ARBA00022723"/>
    </source>
</evidence>
<proteinExistence type="inferred from homology"/>
<evidence type="ECO:0000256" key="2">
    <source>
        <dbReference type="ARBA" id="ARBA00006676"/>
    </source>
</evidence>
<dbReference type="CDD" id="cd00443">
    <property type="entry name" value="ADA_AMPD"/>
    <property type="match status" value="1"/>
</dbReference>
<dbReference type="GO" id="GO:0009117">
    <property type="term" value="P:nucleotide metabolic process"/>
    <property type="evidence" value="ECO:0007669"/>
    <property type="project" value="UniProtKB-KW"/>
</dbReference>
<gene>
    <name evidence="9" type="ORF">GIB67_021074</name>
</gene>
<dbReference type="GO" id="GO:0046103">
    <property type="term" value="P:inosine biosynthetic process"/>
    <property type="evidence" value="ECO:0007669"/>
    <property type="project" value="TreeGrafter"/>
</dbReference>
<dbReference type="Proteomes" id="UP000541444">
    <property type="component" value="Unassembled WGS sequence"/>
</dbReference>
<dbReference type="SUPFAM" id="SSF51556">
    <property type="entry name" value="Metallo-dependent hydrolases"/>
    <property type="match status" value="1"/>
</dbReference>
<dbReference type="Gene3D" id="3.20.20.140">
    <property type="entry name" value="Metal-dependent hydrolases"/>
    <property type="match status" value="1"/>
</dbReference>
<dbReference type="InterPro" id="IPR032466">
    <property type="entry name" value="Metal_Hydrolase"/>
</dbReference>
<reference evidence="9 10" key="1">
    <citation type="journal article" date="2020" name="IScience">
        <title>Genome Sequencing of the Endangered Kingdonia uniflora (Circaeasteraceae, Ranunculales) Reveals Potential Mechanisms of Evolutionary Specialization.</title>
        <authorList>
            <person name="Sun Y."/>
            <person name="Deng T."/>
            <person name="Zhang A."/>
            <person name="Moore M.J."/>
            <person name="Landis J.B."/>
            <person name="Lin N."/>
            <person name="Zhang H."/>
            <person name="Zhang X."/>
            <person name="Huang J."/>
            <person name="Zhang X."/>
            <person name="Sun H."/>
            <person name="Wang H."/>
        </authorList>
    </citation>
    <scope>NUCLEOTIDE SEQUENCE [LARGE SCALE GENOMIC DNA]</scope>
    <source>
        <strain evidence="9">TB1705</strain>
        <tissue evidence="9">Leaf</tissue>
    </source>
</reference>
<keyword evidence="3" id="KW-0479">Metal-binding</keyword>
<dbReference type="GO" id="GO:0046872">
    <property type="term" value="F:metal ion binding"/>
    <property type="evidence" value="ECO:0007669"/>
    <property type="project" value="UniProtKB-KW"/>
</dbReference>
<evidence type="ECO:0000256" key="6">
    <source>
        <dbReference type="ARBA" id="ARBA00023080"/>
    </source>
</evidence>
<dbReference type="EMBL" id="JACGCM010001009">
    <property type="protein sequence ID" value="KAF6162925.1"/>
    <property type="molecule type" value="Genomic_DNA"/>
</dbReference>
<keyword evidence="6" id="KW-0546">Nucleotide metabolism</keyword>
<comment type="similarity">
    <text evidence="2">Belongs to the metallo-dependent hydrolases superfamily. Adenosine and AMP deaminases family.</text>
</comment>
<comment type="cofactor">
    <cofactor evidence="1">
        <name>Zn(2+)</name>
        <dbReference type="ChEBI" id="CHEBI:29105"/>
    </cofactor>
</comment>
<dbReference type="OrthoDB" id="272271at2759"/>
<feature type="domain" description="Adenosine deaminase" evidence="8">
    <location>
        <begin position="290"/>
        <end position="465"/>
    </location>
</feature>
<dbReference type="Pfam" id="PF00962">
    <property type="entry name" value="A_deaminase"/>
    <property type="match status" value="1"/>
</dbReference>
<dbReference type="GO" id="GO:0004000">
    <property type="term" value="F:adenosine deaminase activity"/>
    <property type="evidence" value="ECO:0007669"/>
    <property type="project" value="TreeGrafter"/>
</dbReference>
<keyword evidence="10" id="KW-1185">Reference proteome</keyword>
<protein>
    <recommendedName>
        <fullName evidence="8">Adenosine deaminase domain-containing protein</fullName>
    </recommendedName>
</protein>
<evidence type="ECO:0000256" key="5">
    <source>
        <dbReference type="ARBA" id="ARBA00022833"/>
    </source>
</evidence>
<evidence type="ECO:0000259" key="8">
    <source>
        <dbReference type="Pfam" id="PF00962"/>
    </source>
</evidence>
<keyword evidence="4" id="KW-0378">Hydrolase</keyword>
<comment type="caution">
    <text evidence="9">The sequence shown here is derived from an EMBL/GenBank/DDBJ whole genome shotgun (WGS) entry which is preliminary data.</text>
</comment>
<accession>A0A7J7N705</accession>
<dbReference type="InterPro" id="IPR006330">
    <property type="entry name" value="Ado/ade_deaminase"/>
</dbReference>
<dbReference type="AlphaFoldDB" id="A0A7J7N705"/>
<evidence type="ECO:0000313" key="10">
    <source>
        <dbReference type="Proteomes" id="UP000541444"/>
    </source>
</evidence>
<comment type="catalytic activity">
    <reaction evidence="7">
        <text>N(6)-methyl-AMP + H2O + H(+) = IMP + methylamine</text>
        <dbReference type="Rhea" id="RHEA:16001"/>
        <dbReference type="ChEBI" id="CHEBI:15377"/>
        <dbReference type="ChEBI" id="CHEBI:15378"/>
        <dbReference type="ChEBI" id="CHEBI:58053"/>
        <dbReference type="ChEBI" id="CHEBI:59338"/>
        <dbReference type="ChEBI" id="CHEBI:144842"/>
    </reaction>
    <physiologicalReaction direction="left-to-right" evidence="7">
        <dbReference type="Rhea" id="RHEA:16002"/>
    </physiologicalReaction>
</comment>
<dbReference type="InterPro" id="IPR001365">
    <property type="entry name" value="A_deaminase_dom"/>
</dbReference>
<dbReference type="PANTHER" id="PTHR11409:SF42">
    <property type="entry name" value="ADENOSINE DEAMINASE-LIKE PROTEIN"/>
    <property type="match status" value="1"/>
</dbReference>
<name>A0A7J7N705_9MAGN</name>
<dbReference type="GO" id="GO:0006154">
    <property type="term" value="P:adenosine catabolic process"/>
    <property type="evidence" value="ECO:0007669"/>
    <property type="project" value="TreeGrafter"/>
</dbReference>
<dbReference type="PANTHER" id="PTHR11409">
    <property type="entry name" value="ADENOSINE DEAMINASE"/>
    <property type="match status" value="1"/>
</dbReference>
<evidence type="ECO:0000313" key="9">
    <source>
        <dbReference type="EMBL" id="KAF6162925.1"/>
    </source>
</evidence>
<evidence type="ECO:0000256" key="4">
    <source>
        <dbReference type="ARBA" id="ARBA00022801"/>
    </source>
</evidence>
<keyword evidence="5" id="KW-0862">Zinc</keyword>